<protein>
    <submittedName>
        <fullName evidence="1">Uncharacterized protein</fullName>
    </submittedName>
</protein>
<evidence type="ECO:0000313" key="1">
    <source>
        <dbReference type="EMBL" id="USN14118.1"/>
    </source>
</evidence>
<accession>A0A9E7MPA2</accession>
<organism evidence="1 2">
    <name type="scientific">Brevundimonas phage vB_BpoS-Kabachok</name>
    <dbReference type="NCBI Taxonomy" id="2948600"/>
    <lineage>
        <taxon>Viruses</taxon>
        <taxon>Duplodnaviria</taxon>
        <taxon>Heunggongvirae</taxon>
        <taxon>Uroviricota</taxon>
        <taxon>Caudoviricetes</taxon>
        <taxon>Jeanschmidtviridae</taxon>
        <taxon>Marchewkavirus</taxon>
        <taxon>Marchewkavirus kabachok</taxon>
    </lineage>
</organism>
<gene>
    <name evidence="1" type="ORF">KABACHOK_02820</name>
</gene>
<dbReference type="EMBL" id="ON529852">
    <property type="protein sequence ID" value="USN14118.1"/>
    <property type="molecule type" value="Genomic_DNA"/>
</dbReference>
<dbReference type="Proteomes" id="UP001056685">
    <property type="component" value="Segment"/>
</dbReference>
<reference evidence="1" key="1">
    <citation type="submission" date="2022-05" db="EMBL/GenBank/DDBJ databases">
        <authorList>
            <person name="Friedrich I."/>
            <person name="Poehlein A."/>
            <person name="Schneider D."/>
            <person name="Hertel R."/>
            <person name="Daniel R."/>
        </authorList>
    </citation>
    <scope>NUCLEOTIDE SEQUENCE</scope>
</reference>
<proteinExistence type="predicted"/>
<name>A0A9E7MPA2_9CAUD</name>
<sequence length="131" mass="14587">MTDCHPAEMTHERLAARQVKAYDWAVATYGAARVTQRRYQAFRLLEEVMELCQAQGLGLEDFERTAKYVAARKVGDTREEMGDVQICLDIMAENLGLSLDACHTTALNRIQGLDPVKCKLKDDGKIAAGLI</sequence>
<evidence type="ECO:0000313" key="2">
    <source>
        <dbReference type="Proteomes" id="UP001056685"/>
    </source>
</evidence>
<keyword evidence="2" id="KW-1185">Reference proteome</keyword>
<dbReference type="SUPFAM" id="SSF101386">
    <property type="entry name" value="all-alpha NTP pyrophosphatases"/>
    <property type="match status" value="1"/>
</dbReference>
<dbReference type="Gene3D" id="1.10.287.1080">
    <property type="entry name" value="MazG-like"/>
    <property type="match status" value="1"/>
</dbReference>